<keyword evidence="4" id="KW-0521">NADP</keyword>
<evidence type="ECO:0000313" key="7">
    <source>
        <dbReference type="EMBL" id="BBM86719.1"/>
    </source>
</evidence>
<dbReference type="PRINTS" id="PR00419">
    <property type="entry name" value="ADXRDTASE"/>
</dbReference>
<dbReference type="InterPro" id="IPR052206">
    <property type="entry name" value="Retinol_saturase"/>
</dbReference>
<dbReference type="AlphaFoldDB" id="A0A5S9IRF1"/>
<dbReference type="EMBL" id="AP019860">
    <property type="protein sequence ID" value="BBM86719.1"/>
    <property type="molecule type" value="Genomic_DNA"/>
</dbReference>
<sequence length="533" mass="60960">MRWTPYQQEKLNSDIDVIIVGSGISGLTAAGVLAKEGKKVVVLEKHYEIGGFTHTFKRRGYEWNTGLHYIGQVQNPESTMRQIFDYLSDFKLKWAHMGEVYDRLFFPDRSYCFYSDPQKFQNSLCVDFPEEQTAIETYIHDIVGGSACRSNFFVQKIIPGPLAKLTYPLLTRKFLQFSKNTTYEHLEKLTDNQELIAVLTGQWGNYGLPPKQSSFGIHALVASHYLDNGGSYPIGGSRRIAETIVENIENHGGQVFSKAGVESFLTEGKKVTGVQLENGDKIFAPLVISGIGAVNTFSKVPGLKFDLKEKLQGLTPSCGYMDLFIGLKGTPQSLGLPKNNYWIYPGYDHDDNVTKYLQDHKSEFPIVYISFPSAKDPEWTQRYPDKSTIEIITLASYDWFKKWEDAPWRKRGEDYMDFKEYFSKRLLEKLYEHFPHLRDKVDYYELSTPLSTKHFTSYSRGEMYGLNHTPQRFALKWLRPQTPIKNLFITGQDVVTNGVAGALFSGMLTTCAIMRKNMITHIQKEIAKENENE</sequence>
<reference evidence="7 8" key="1">
    <citation type="submission" date="2019-08" db="EMBL/GenBank/DDBJ databases">
        <title>Complete genome sequence of Candidatus Uab amorphum.</title>
        <authorList>
            <person name="Shiratori T."/>
            <person name="Suzuki S."/>
            <person name="Kakizawa Y."/>
            <person name="Ishida K."/>
        </authorList>
    </citation>
    <scope>NUCLEOTIDE SEQUENCE [LARGE SCALE GENOMIC DNA]</scope>
    <source>
        <strain evidence="7 8">SRT547</strain>
    </source>
</reference>
<evidence type="ECO:0000313" key="8">
    <source>
        <dbReference type="Proteomes" id="UP000326354"/>
    </source>
</evidence>
<keyword evidence="3" id="KW-0274">FAD</keyword>
<dbReference type="PANTHER" id="PTHR46091:SF3">
    <property type="entry name" value="AMINE OXIDASE DOMAIN-CONTAINING PROTEIN"/>
    <property type="match status" value="1"/>
</dbReference>
<dbReference type="Gene3D" id="3.50.50.60">
    <property type="entry name" value="FAD/NAD(P)-binding domain"/>
    <property type="match status" value="2"/>
</dbReference>
<evidence type="ECO:0000259" key="6">
    <source>
        <dbReference type="Pfam" id="PF01593"/>
    </source>
</evidence>
<evidence type="ECO:0000256" key="3">
    <source>
        <dbReference type="ARBA" id="ARBA00022827"/>
    </source>
</evidence>
<dbReference type="GO" id="GO:0016491">
    <property type="term" value="F:oxidoreductase activity"/>
    <property type="evidence" value="ECO:0007669"/>
    <property type="project" value="InterPro"/>
</dbReference>
<keyword evidence="8" id="KW-1185">Reference proteome</keyword>
<dbReference type="InterPro" id="IPR036188">
    <property type="entry name" value="FAD/NAD-bd_sf"/>
</dbReference>
<dbReference type="PANTHER" id="PTHR46091">
    <property type="entry name" value="BLR7054 PROTEIN"/>
    <property type="match status" value="1"/>
</dbReference>
<dbReference type="RefSeq" id="WP_151970763.1">
    <property type="nucleotide sequence ID" value="NZ_AP019860.1"/>
</dbReference>
<evidence type="ECO:0000256" key="4">
    <source>
        <dbReference type="ARBA" id="ARBA00022857"/>
    </source>
</evidence>
<evidence type="ECO:0000256" key="1">
    <source>
        <dbReference type="ARBA" id="ARBA00022630"/>
    </source>
</evidence>
<protein>
    <submittedName>
        <fullName evidence="7">Phytoene dehydrogenase</fullName>
    </submittedName>
</protein>
<evidence type="ECO:0000256" key="5">
    <source>
        <dbReference type="ARBA" id="ARBA00023027"/>
    </source>
</evidence>
<dbReference type="SUPFAM" id="SSF51905">
    <property type="entry name" value="FAD/NAD(P)-binding domain"/>
    <property type="match status" value="1"/>
</dbReference>
<dbReference type="OrthoDB" id="9814556at2"/>
<keyword evidence="1" id="KW-0285">Flavoprotein</keyword>
<evidence type="ECO:0000256" key="2">
    <source>
        <dbReference type="ARBA" id="ARBA00022729"/>
    </source>
</evidence>
<gene>
    <name evidence="7" type="ORF">UABAM_05106</name>
</gene>
<feature type="domain" description="Amine oxidase" evidence="6">
    <location>
        <begin position="24"/>
        <end position="513"/>
    </location>
</feature>
<dbReference type="InterPro" id="IPR002937">
    <property type="entry name" value="Amino_oxidase"/>
</dbReference>
<accession>A0A5S9IRF1</accession>
<dbReference type="KEGG" id="uam:UABAM_05106"/>
<name>A0A5S9IRF1_UABAM</name>
<organism evidence="7 8">
    <name type="scientific">Uabimicrobium amorphum</name>
    <dbReference type="NCBI Taxonomy" id="2596890"/>
    <lineage>
        <taxon>Bacteria</taxon>
        <taxon>Pseudomonadati</taxon>
        <taxon>Planctomycetota</taxon>
        <taxon>Candidatus Uabimicrobiia</taxon>
        <taxon>Candidatus Uabimicrobiales</taxon>
        <taxon>Candidatus Uabimicrobiaceae</taxon>
        <taxon>Candidatus Uabimicrobium</taxon>
    </lineage>
</organism>
<keyword evidence="2" id="KW-0732">Signal</keyword>
<dbReference type="Pfam" id="PF01593">
    <property type="entry name" value="Amino_oxidase"/>
    <property type="match status" value="1"/>
</dbReference>
<dbReference type="Proteomes" id="UP000326354">
    <property type="component" value="Chromosome"/>
</dbReference>
<proteinExistence type="predicted"/>
<keyword evidence="5" id="KW-0520">NAD</keyword>